<keyword evidence="2" id="KW-1185">Reference proteome</keyword>
<organism evidence="1 2">
    <name type="scientific">Methanohalobium evestigatum (strain ATCC BAA-1072 / DSM 3721 / NBRC 107634 / OCM 161 / Z-7303)</name>
    <dbReference type="NCBI Taxonomy" id="644295"/>
    <lineage>
        <taxon>Archaea</taxon>
        <taxon>Methanobacteriati</taxon>
        <taxon>Methanobacteriota</taxon>
        <taxon>Stenosarchaea group</taxon>
        <taxon>Methanomicrobia</taxon>
        <taxon>Methanosarcinales</taxon>
        <taxon>Methanosarcinaceae</taxon>
        <taxon>Methanohalobium</taxon>
    </lineage>
</organism>
<accession>D7EA35</accession>
<name>D7EA35_METEZ</name>
<gene>
    <name evidence="1" type="ordered locus">Metev_1873</name>
</gene>
<evidence type="ECO:0000313" key="1">
    <source>
        <dbReference type="EMBL" id="ADI74706.1"/>
    </source>
</evidence>
<reference evidence="1 2" key="1">
    <citation type="submission" date="2010-06" db="EMBL/GenBank/DDBJ databases">
        <title>Complete sequence chromosome of Methanohalobium evestigatum Z-7303.</title>
        <authorList>
            <consortium name="US DOE Joint Genome Institute"/>
            <person name="Lucas S."/>
            <person name="Copeland A."/>
            <person name="Lapidus A."/>
            <person name="Cheng J.-F."/>
            <person name="Bruce D."/>
            <person name="Goodwin L."/>
            <person name="Pitluck S."/>
            <person name="Saunders E."/>
            <person name="Detter J.C."/>
            <person name="Han C."/>
            <person name="Tapia R."/>
            <person name="Land M."/>
            <person name="Hauser L."/>
            <person name="Kyrpides N."/>
            <person name="Mikhailova N."/>
            <person name="Sieprawska-Lupa M."/>
            <person name="Whitman W.B."/>
            <person name="Anderson I."/>
            <person name="Woyke T."/>
        </authorList>
    </citation>
    <scope>NUCLEOTIDE SEQUENCE [LARGE SCALE GENOMIC DNA]</scope>
    <source>
        <strain evidence="2">ATCC BAA-1072 / DSM 3721 / NBRC 107634 / OCM 161 / Z-7303</strain>
    </source>
</reference>
<dbReference type="EMBL" id="CP002069">
    <property type="protein sequence ID" value="ADI74706.1"/>
    <property type="molecule type" value="Genomic_DNA"/>
</dbReference>
<sequence>MIMVVVSPSNSIEGLTCTDPILTRNGLISGVSSKSELSISYIYSILYK</sequence>
<proteinExistence type="predicted"/>
<evidence type="ECO:0000313" key="2">
    <source>
        <dbReference type="Proteomes" id="UP000000391"/>
    </source>
</evidence>
<protein>
    <submittedName>
        <fullName evidence="1">Uncharacterized protein</fullName>
    </submittedName>
</protein>
<dbReference type="Proteomes" id="UP000000391">
    <property type="component" value="Chromosome"/>
</dbReference>
<dbReference type="AlphaFoldDB" id="D7EA35"/>
<dbReference type="STRING" id="644295.Metev_1873"/>
<dbReference type="KEGG" id="mev:Metev_1873"/>
<dbReference type="HOGENOM" id="CLU_3147951_0_0_2"/>